<name>A0A1H1ITJ1_9BURK</name>
<sequence length="165" mass="17649">MRANGDTPLRIPKITVLFLITLLSGCATYRMHEAREQTGELVGSNILDLVQSVGIPDKTMKVISTGGPTDRMTAQWNFSNSDSALDMTLVLLDVKVGGAGKCSMTATVDRWGGKVLAVNFPQAHSDSIGSDYSACEPLVEEAITHMPHTPINPKYDAFALVGAAK</sequence>
<evidence type="ECO:0008006" key="3">
    <source>
        <dbReference type="Google" id="ProtNLM"/>
    </source>
</evidence>
<dbReference type="OrthoDB" id="9093661at2"/>
<keyword evidence="2" id="KW-1185">Reference proteome</keyword>
<accession>A0A1H1ITJ1</accession>
<evidence type="ECO:0000313" key="1">
    <source>
        <dbReference type="EMBL" id="SDR40983.1"/>
    </source>
</evidence>
<organism evidence="1 2">
    <name type="scientific">Paraburkholderia fungorum</name>
    <dbReference type="NCBI Taxonomy" id="134537"/>
    <lineage>
        <taxon>Bacteria</taxon>
        <taxon>Pseudomonadati</taxon>
        <taxon>Pseudomonadota</taxon>
        <taxon>Betaproteobacteria</taxon>
        <taxon>Burkholderiales</taxon>
        <taxon>Burkholderiaceae</taxon>
        <taxon>Paraburkholderia</taxon>
    </lineage>
</organism>
<dbReference type="EMBL" id="FNKP01000002">
    <property type="protein sequence ID" value="SDR40983.1"/>
    <property type="molecule type" value="Genomic_DNA"/>
</dbReference>
<dbReference type="RefSeq" id="WP_143026380.1">
    <property type="nucleotide sequence ID" value="NZ_FNKP01000002.1"/>
</dbReference>
<proteinExistence type="predicted"/>
<dbReference type="PROSITE" id="PS51257">
    <property type="entry name" value="PROKAR_LIPOPROTEIN"/>
    <property type="match status" value="1"/>
</dbReference>
<dbReference type="AlphaFoldDB" id="A0A1H1ITJ1"/>
<reference evidence="2" key="1">
    <citation type="submission" date="2016-10" db="EMBL/GenBank/DDBJ databases">
        <authorList>
            <person name="Varghese N."/>
        </authorList>
    </citation>
    <scope>NUCLEOTIDE SEQUENCE [LARGE SCALE GENOMIC DNA]</scope>
    <source>
        <strain evidence="2">GAS106B</strain>
    </source>
</reference>
<dbReference type="Proteomes" id="UP000183487">
    <property type="component" value="Unassembled WGS sequence"/>
</dbReference>
<evidence type="ECO:0000313" key="2">
    <source>
        <dbReference type="Proteomes" id="UP000183487"/>
    </source>
</evidence>
<gene>
    <name evidence="1" type="ORF">SAMN05443245_5645</name>
</gene>
<protein>
    <recommendedName>
        <fullName evidence="3">Lipoprotein</fullName>
    </recommendedName>
</protein>